<evidence type="ECO:0000313" key="1">
    <source>
        <dbReference type="EMBL" id="PIY69413.1"/>
    </source>
</evidence>
<comment type="caution">
    <text evidence="1">The sequence shown here is derived from an EMBL/GenBank/DDBJ whole genome shotgun (WGS) entry which is preliminary data.</text>
</comment>
<dbReference type="SUPFAM" id="SSF53254">
    <property type="entry name" value="Phosphoglycerate mutase-like"/>
    <property type="match status" value="1"/>
</dbReference>
<dbReference type="PANTHER" id="PTHR48100">
    <property type="entry name" value="BROAD-SPECIFICITY PHOSPHATASE YOR283W-RELATED"/>
    <property type="match status" value="1"/>
</dbReference>
<dbReference type="EMBL" id="PFLF01000022">
    <property type="protein sequence ID" value="PIY69413.1"/>
    <property type="molecule type" value="Genomic_DNA"/>
</dbReference>
<sequence>MKTIYLVRHCEYANPDNIYPGRLPLPLSEVGKKRAIKLHEYFLDKNISKIYSSSVIRCKETAAAISQGLIPVEYDVRLVETLSAYQGYKVTGDLGGDEIWKEYHSHRKELGGEGYMDIYNRAVPFFQEVAAKDEGDIIISSHDDVLYTIYGFCINLPLPQSYDEEFQLMYTHPVSPKGSIRPIIIESDNSFKAQELAVFEV</sequence>
<evidence type="ECO:0008006" key="3">
    <source>
        <dbReference type="Google" id="ProtNLM"/>
    </source>
</evidence>
<dbReference type="InterPro" id="IPR013078">
    <property type="entry name" value="His_Pase_superF_clade-1"/>
</dbReference>
<dbReference type="AlphaFoldDB" id="A0A2M7QEX9"/>
<gene>
    <name evidence="1" type="ORF">COY90_00785</name>
</gene>
<dbReference type="InterPro" id="IPR050275">
    <property type="entry name" value="PGM_Phosphatase"/>
</dbReference>
<protein>
    <recommendedName>
        <fullName evidence="3">Histidine phosphatase family protein</fullName>
    </recommendedName>
</protein>
<evidence type="ECO:0000313" key="2">
    <source>
        <dbReference type="Proteomes" id="UP000230108"/>
    </source>
</evidence>
<reference evidence="2" key="1">
    <citation type="submission" date="2017-09" db="EMBL/GenBank/DDBJ databases">
        <title>Depth-based differentiation of microbial function through sediment-hosted aquifers and enrichment of novel symbionts in the deep terrestrial subsurface.</title>
        <authorList>
            <person name="Probst A.J."/>
            <person name="Ladd B."/>
            <person name="Jarett J.K."/>
            <person name="Geller-Mcgrath D.E."/>
            <person name="Sieber C.M.K."/>
            <person name="Emerson J.B."/>
            <person name="Anantharaman K."/>
            <person name="Thomas B.C."/>
            <person name="Malmstrom R."/>
            <person name="Stieglmeier M."/>
            <person name="Klingl A."/>
            <person name="Woyke T."/>
            <person name="Ryan C.M."/>
            <person name="Banfield J.F."/>
        </authorList>
    </citation>
    <scope>NUCLEOTIDE SEQUENCE [LARGE SCALE GENOMIC DNA]</scope>
</reference>
<dbReference type="Pfam" id="PF00300">
    <property type="entry name" value="His_Phos_1"/>
    <property type="match status" value="1"/>
</dbReference>
<accession>A0A2M7QEX9</accession>
<dbReference type="InterPro" id="IPR029033">
    <property type="entry name" value="His_PPase_superfam"/>
</dbReference>
<dbReference type="CDD" id="cd07067">
    <property type="entry name" value="HP_PGM_like"/>
    <property type="match status" value="1"/>
</dbReference>
<dbReference type="Gene3D" id="3.40.50.1240">
    <property type="entry name" value="Phosphoglycerate mutase-like"/>
    <property type="match status" value="1"/>
</dbReference>
<name>A0A2M7QEX9_9BACT</name>
<organism evidence="1 2">
    <name type="scientific">Candidatus Roizmanbacteria bacterium CG_4_10_14_0_8_um_filter_39_9</name>
    <dbReference type="NCBI Taxonomy" id="1974829"/>
    <lineage>
        <taxon>Bacteria</taxon>
        <taxon>Candidatus Roizmaniibacteriota</taxon>
    </lineage>
</organism>
<dbReference type="SMART" id="SM00855">
    <property type="entry name" value="PGAM"/>
    <property type="match status" value="1"/>
</dbReference>
<dbReference type="Proteomes" id="UP000230108">
    <property type="component" value="Unassembled WGS sequence"/>
</dbReference>
<proteinExistence type="predicted"/>
<dbReference type="GO" id="GO:0016791">
    <property type="term" value="F:phosphatase activity"/>
    <property type="evidence" value="ECO:0007669"/>
    <property type="project" value="TreeGrafter"/>
</dbReference>